<dbReference type="eggNOG" id="COG1598">
    <property type="taxonomic scope" value="Bacteria"/>
</dbReference>
<dbReference type="SUPFAM" id="SSF143100">
    <property type="entry name" value="TTHA1013/TTHA0281-like"/>
    <property type="match status" value="1"/>
</dbReference>
<dbReference type="Gene3D" id="3.30.160.250">
    <property type="match status" value="1"/>
</dbReference>
<accession>B7K5C1</accession>
<dbReference type="EMBL" id="CP001287">
    <property type="protein sequence ID" value="ACK67947.1"/>
    <property type="molecule type" value="Genomic_DNA"/>
</dbReference>
<protein>
    <submittedName>
        <fullName evidence="1">Uncharacterized protein</fullName>
    </submittedName>
</protein>
<dbReference type="KEGG" id="cyp:PCC8801_4008"/>
<keyword evidence="2" id="KW-1185">Reference proteome</keyword>
<gene>
    <name evidence="1" type="ordered locus">PCC8801_4008</name>
</gene>
<dbReference type="OrthoDB" id="5772625at2"/>
<proteinExistence type="predicted"/>
<dbReference type="Proteomes" id="UP000008204">
    <property type="component" value="Chromosome"/>
</dbReference>
<name>B7K5C1_RIPO1</name>
<dbReference type="AlphaFoldDB" id="B7K5C1"/>
<sequence>MTTRWKDVWKLDEAIVGTAEASAAVLGLAIALGITVSQGDTIEEAIANLRDASELYLQEFPISQTIPRILTTYALDISKNL</sequence>
<dbReference type="InterPro" id="IPR035069">
    <property type="entry name" value="TTHA1013/TTHA0281-like"/>
</dbReference>
<dbReference type="RefSeq" id="WP_012597201.1">
    <property type="nucleotide sequence ID" value="NC_011726.1"/>
</dbReference>
<dbReference type="HOGENOM" id="CLU_2568146_0_0_3"/>
<evidence type="ECO:0000313" key="2">
    <source>
        <dbReference type="Proteomes" id="UP000008204"/>
    </source>
</evidence>
<dbReference type="STRING" id="41431.PCC8801_4008"/>
<organism evidence="1 2">
    <name type="scientific">Rippkaea orientalis (strain PCC 8801 / RF-1)</name>
    <name type="common">Cyanothece sp. (strain PCC 8801)</name>
    <dbReference type="NCBI Taxonomy" id="41431"/>
    <lineage>
        <taxon>Bacteria</taxon>
        <taxon>Bacillati</taxon>
        <taxon>Cyanobacteriota</taxon>
        <taxon>Cyanophyceae</taxon>
        <taxon>Oscillatoriophycideae</taxon>
        <taxon>Chroococcales</taxon>
        <taxon>Aphanothecaceae</taxon>
        <taxon>Rippkaea</taxon>
        <taxon>Rippkaea orientalis</taxon>
    </lineage>
</organism>
<evidence type="ECO:0000313" key="1">
    <source>
        <dbReference type="EMBL" id="ACK67947.1"/>
    </source>
</evidence>
<reference evidence="2" key="1">
    <citation type="journal article" date="2011" name="MBio">
        <title>Novel metabolic attributes of the genus Cyanothece, comprising a group of unicellular nitrogen-fixing Cyanobacteria.</title>
        <authorList>
            <person name="Bandyopadhyay A."/>
            <person name="Elvitigala T."/>
            <person name="Welsh E."/>
            <person name="Stockel J."/>
            <person name="Liberton M."/>
            <person name="Min H."/>
            <person name="Sherman L.A."/>
            <person name="Pakrasi H.B."/>
        </authorList>
    </citation>
    <scope>NUCLEOTIDE SEQUENCE [LARGE SCALE GENOMIC DNA]</scope>
    <source>
        <strain evidence="2">PCC 8801</strain>
    </source>
</reference>